<dbReference type="InterPro" id="IPR036737">
    <property type="entry name" value="OmpA-like_sf"/>
</dbReference>
<feature type="compositionally biased region" description="Low complexity" evidence="2">
    <location>
        <begin position="216"/>
        <end position="248"/>
    </location>
</feature>
<dbReference type="PANTHER" id="PTHR30329:SF21">
    <property type="entry name" value="LIPOPROTEIN YIAD-RELATED"/>
    <property type="match status" value="1"/>
</dbReference>
<feature type="domain" description="OmpA-like" evidence="4">
    <location>
        <begin position="266"/>
        <end position="387"/>
    </location>
</feature>
<reference evidence="5 6" key="1">
    <citation type="submission" date="2021-03" db="EMBL/GenBank/DDBJ databases">
        <title>Sneathiella sp. CAU 1612 isolated from Kang Won-do.</title>
        <authorList>
            <person name="Kim W."/>
        </authorList>
    </citation>
    <scope>NUCLEOTIDE SEQUENCE [LARGE SCALE GENOMIC DNA]</scope>
    <source>
        <strain evidence="5 6">CAU 1612</strain>
    </source>
</reference>
<dbReference type="SUPFAM" id="SSF103088">
    <property type="entry name" value="OmpA-like"/>
    <property type="match status" value="1"/>
</dbReference>
<dbReference type="InterPro" id="IPR006665">
    <property type="entry name" value="OmpA-like"/>
</dbReference>
<feature type="chain" id="PRO_5045953470" evidence="3">
    <location>
        <begin position="36"/>
        <end position="387"/>
    </location>
</feature>
<proteinExistence type="predicted"/>
<protein>
    <submittedName>
        <fullName evidence="5">OmpA family protein</fullName>
    </submittedName>
</protein>
<dbReference type="PANTHER" id="PTHR30329">
    <property type="entry name" value="STATOR ELEMENT OF FLAGELLAR MOTOR COMPLEX"/>
    <property type="match status" value="1"/>
</dbReference>
<keyword evidence="6" id="KW-1185">Reference proteome</keyword>
<sequence length="387" mass="40797">MTMTPHVFENRLLRASRLLLCGVLLLGLLAGTACSTDNTDEQEAAEYPNLNKVPEKPETVASLAEAKEIEEGLRADRDKARYTDETLRADTSLQPPLAAPPKPVVEEVKTETVTEVTETVKADGSETVTETVTEVVEDKTTEAAAPAVAAVAQEKVTETPLPAPEVAAAATDETPTAAPMRDQVISGETTPKPAVASVYEQQLAAQNATRLPDTISASGASNTASTASTEASAPAATAASSSSSSGNSLTLNPPANEGGRVIQNYAASDGSRPIETIYFAQGSHRISAADRAKLDRIARTQKATGGTLKIVGHASSRTRDMPEARHMIVNLNVSQLRASKIAEYFIEAGVEPSNLLVESVSDAEPLINEPMPSAEAKNRRAEIFLLN</sequence>
<dbReference type="Gene3D" id="3.30.1330.60">
    <property type="entry name" value="OmpA-like domain"/>
    <property type="match status" value="1"/>
</dbReference>
<organism evidence="5 6">
    <name type="scientific">Sneathiella sedimenti</name>
    <dbReference type="NCBI Taxonomy" id="2816034"/>
    <lineage>
        <taxon>Bacteria</taxon>
        <taxon>Pseudomonadati</taxon>
        <taxon>Pseudomonadota</taxon>
        <taxon>Alphaproteobacteria</taxon>
        <taxon>Sneathiellales</taxon>
        <taxon>Sneathiellaceae</taxon>
        <taxon>Sneathiella</taxon>
    </lineage>
</organism>
<evidence type="ECO:0000313" key="6">
    <source>
        <dbReference type="Proteomes" id="UP000664761"/>
    </source>
</evidence>
<evidence type="ECO:0000259" key="4">
    <source>
        <dbReference type="PROSITE" id="PS51123"/>
    </source>
</evidence>
<evidence type="ECO:0000313" key="5">
    <source>
        <dbReference type="EMBL" id="MBO0334469.1"/>
    </source>
</evidence>
<evidence type="ECO:0000256" key="3">
    <source>
        <dbReference type="SAM" id="SignalP"/>
    </source>
</evidence>
<comment type="caution">
    <text evidence="5">The sequence shown here is derived from an EMBL/GenBank/DDBJ whole genome shotgun (WGS) entry which is preliminary data.</text>
</comment>
<dbReference type="Proteomes" id="UP000664761">
    <property type="component" value="Unassembled WGS sequence"/>
</dbReference>
<accession>A0ABS3F7G9</accession>
<dbReference type="RefSeq" id="WP_207046296.1">
    <property type="nucleotide sequence ID" value="NZ_JAFLNC010000004.1"/>
</dbReference>
<keyword evidence="1" id="KW-0472">Membrane</keyword>
<dbReference type="Pfam" id="PF00691">
    <property type="entry name" value="OmpA"/>
    <property type="match status" value="1"/>
</dbReference>
<feature type="region of interest" description="Disordered" evidence="2">
    <location>
        <begin position="214"/>
        <end position="257"/>
    </location>
</feature>
<evidence type="ECO:0000256" key="1">
    <source>
        <dbReference type="PROSITE-ProRule" id="PRU00473"/>
    </source>
</evidence>
<dbReference type="CDD" id="cd07185">
    <property type="entry name" value="OmpA_C-like"/>
    <property type="match status" value="1"/>
</dbReference>
<name>A0ABS3F7G9_9PROT</name>
<evidence type="ECO:0000256" key="2">
    <source>
        <dbReference type="SAM" id="MobiDB-lite"/>
    </source>
</evidence>
<dbReference type="EMBL" id="JAFLNC010000004">
    <property type="protein sequence ID" value="MBO0334469.1"/>
    <property type="molecule type" value="Genomic_DNA"/>
</dbReference>
<dbReference type="InterPro" id="IPR050330">
    <property type="entry name" value="Bact_OuterMem_StrucFunc"/>
</dbReference>
<keyword evidence="3" id="KW-0732">Signal</keyword>
<dbReference type="PROSITE" id="PS51123">
    <property type="entry name" value="OMPA_2"/>
    <property type="match status" value="1"/>
</dbReference>
<feature type="signal peptide" evidence="3">
    <location>
        <begin position="1"/>
        <end position="35"/>
    </location>
</feature>
<gene>
    <name evidence="5" type="ORF">J0X12_12635</name>
</gene>